<name>A0A091H954_BUCRH</name>
<dbReference type="Proteomes" id="UP000054064">
    <property type="component" value="Unassembled WGS sequence"/>
</dbReference>
<evidence type="ECO:0000259" key="18">
    <source>
        <dbReference type="Pfam" id="PF07732"/>
    </source>
</evidence>
<keyword evidence="12" id="KW-0406">Ion transport</keyword>
<keyword evidence="9" id="KW-0677">Repeat</keyword>
<evidence type="ECO:0000256" key="2">
    <source>
        <dbReference type="ARBA" id="ARBA00004167"/>
    </source>
</evidence>
<comment type="cofactor">
    <cofactor evidence="1">
        <name>Cu cation</name>
        <dbReference type="ChEBI" id="CHEBI:23378"/>
    </cofactor>
</comment>
<reference evidence="19 20" key="1">
    <citation type="submission" date="2014-04" db="EMBL/GenBank/DDBJ databases">
        <title>Genome evolution of avian class.</title>
        <authorList>
            <person name="Zhang G."/>
            <person name="Li C."/>
        </authorList>
    </citation>
    <scope>NUCLEOTIDE SEQUENCE [LARGE SCALE GENOMIC DNA]</scope>
    <source>
        <strain evidence="19">BGI_N320</strain>
    </source>
</reference>
<evidence type="ECO:0000313" key="19">
    <source>
        <dbReference type="EMBL" id="KFO91215.1"/>
    </source>
</evidence>
<evidence type="ECO:0000256" key="8">
    <source>
        <dbReference type="ARBA" id="ARBA00022729"/>
    </source>
</evidence>
<dbReference type="GO" id="GO:0005886">
    <property type="term" value="C:plasma membrane"/>
    <property type="evidence" value="ECO:0007669"/>
    <property type="project" value="TreeGrafter"/>
</dbReference>
<comment type="subcellular location">
    <subcellularLocation>
        <location evidence="2">Membrane</location>
        <topology evidence="2">Single-pass membrane protein</topology>
    </subcellularLocation>
</comment>
<dbReference type="GO" id="GO:0004322">
    <property type="term" value="F:ferroxidase activity"/>
    <property type="evidence" value="ECO:0007669"/>
    <property type="project" value="UniProtKB-EC"/>
</dbReference>
<feature type="chain" id="PRO_5001875620" description="ferroxidase" evidence="16">
    <location>
        <begin position="20"/>
        <end position="617"/>
    </location>
</feature>
<dbReference type="EMBL" id="KL526015">
    <property type="protein sequence ID" value="KFO91215.1"/>
    <property type="molecule type" value="Genomic_DNA"/>
</dbReference>
<dbReference type="GO" id="GO:0005507">
    <property type="term" value="F:copper ion binding"/>
    <property type="evidence" value="ECO:0007669"/>
    <property type="project" value="InterPro"/>
</dbReference>
<keyword evidence="13" id="KW-0472">Membrane</keyword>
<feature type="domain" description="Plastocyanin-like" evidence="18">
    <location>
        <begin position="448"/>
        <end position="556"/>
    </location>
</feature>
<evidence type="ECO:0000256" key="1">
    <source>
        <dbReference type="ARBA" id="ARBA00001935"/>
    </source>
</evidence>
<dbReference type="KEGG" id="brhi:104495513"/>
<evidence type="ECO:0000259" key="17">
    <source>
        <dbReference type="Pfam" id="PF00394"/>
    </source>
</evidence>
<evidence type="ECO:0000256" key="11">
    <source>
        <dbReference type="ARBA" id="ARBA00023002"/>
    </source>
</evidence>
<keyword evidence="11" id="KW-0560">Oxidoreductase</keyword>
<protein>
    <recommendedName>
        <fullName evidence="4">ferroxidase</fullName>
        <ecNumber evidence="4">1.16.3.1</ecNumber>
    </recommendedName>
</protein>
<dbReference type="PANTHER" id="PTHR11709">
    <property type="entry name" value="MULTI-COPPER OXIDASE"/>
    <property type="match status" value="1"/>
</dbReference>
<evidence type="ECO:0000256" key="5">
    <source>
        <dbReference type="ARBA" id="ARBA00022448"/>
    </source>
</evidence>
<dbReference type="Pfam" id="PF00394">
    <property type="entry name" value="Cu-oxidase"/>
    <property type="match status" value="1"/>
</dbReference>
<dbReference type="InterPro" id="IPR033138">
    <property type="entry name" value="Cu_oxidase_CS"/>
</dbReference>
<accession>A0A091H954</accession>
<proteinExistence type="inferred from homology"/>
<evidence type="ECO:0000256" key="9">
    <source>
        <dbReference type="ARBA" id="ARBA00022737"/>
    </source>
</evidence>
<dbReference type="PANTHER" id="PTHR11709:SF226">
    <property type="entry name" value="CERULOPLASMIN"/>
    <property type="match status" value="1"/>
</dbReference>
<dbReference type="InterPro" id="IPR008972">
    <property type="entry name" value="Cupredoxin"/>
</dbReference>
<comment type="similarity">
    <text evidence="3">Belongs to the multicopper oxidase family.</text>
</comment>
<dbReference type="CDD" id="cd04224">
    <property type="entry name" value="CuRO_3_ceruloplasmin"/>
    <property type="match status" value="1"/>
</dbReference>
<keyword evidence="10" id="KW-1133">Transmembrane helix</keyword>
<evidence type="ECO:0000256" key="14">
    <source>
        <dbReference type="ARBA" id="ARBA00023157"/>
    </source>
</evidence>
<dbReference type="SUPFAM" id="SSF49503">
    <property type="entry name" value="Cupredoxins"/>
    <property type="match status" value="4"/>
</dbReference>
<dbReference type="Gene3D" id="2.60.40.420">
    <property type="entry name" value="Cupredoxins - blue copper proteins"/>
    <property type="match status" value="2"/>
</dbReference>
<evidence type="ECO:0000256" key="6">
    <source>
        <dbReference type="ARBA" id="ARBA00022692"/>
    </source>
</evidence>
<feature type="signal peptide" evidence="16">
    <location>
        <begin position="1"/>
        <end position="19"/>
    </location>
</feature>
<evidence type="ECO:0000256" key="12">
    <source>
        <dbReference type="ARBA" id="ARBA00023065"/>
    </source>
</evidence>
<keyword evidence="8 16" id="KW-0732">Signal</keyword>
<organism evidence="19 20">
    <name type="scientific">Buceros rhinoceros silvestris</name>
    <dbReference type="NCBI Taxonomy" id="175836"/>
    <lineage>
        <taxon>Eukaryota</taxon>
        <taxon>Metazoa</taxon>
        <taxon>Chordata</taxon>
        <taxon>Craniata</taxon>
        <taxon>Vertebrata</taxon>
        <taxon>Euteleostomi</taxon>
        <taxon>Archelosauria</taxon>
        <taxon>Archosauria</taxon>
        <taxon>Dinosauria</taxon>
        <taxon>Saurischia</taxon>
        <taxon>Theropoda</taxon>
        <taxon>Coelurosauria</taxon>
        <taxon>Aves</taxon>
        <taxon>Neognathae</taxon>
        <taxon>Neoaves</taxon>
        <taxon>Telluraves</taxon>
        <taxon>Coraciimorphae</taxon>
        <taxon>Bucerotiformes</taxon>
        <taxon>Bucerotidae</taxon>
        <taxon>Buceros</taxon>
    </lineage>
</organism>
<evidence type="ECO:0000256" key="3">
    <source>
        <dbReference type="ARBA" id="ARBA00010609"/>
    </source>
</evidence>
<dbReference type="OrthoDB" id="2121828at2759"/>
<dbReference type="InterPro" id="IPR001117">
    <property type="entry name" value="Cu-oxidase_2nd"/>
</dbReference>
<keyword evidence="14" id="KW-1015">Disulfide bond</keyword>
<feature type="non-terminal residue" evidence="19">
    <location>
        <position position="617"/>
    </location>
</feature>
<dbReference type="CDD" id="cd11021">
    <property type="entry name" value="CuRO_2_ceruloplasmin"/>
    <property type="match status" value="1"/>
</dbReference>
<keyword evidence="15" id="KW-0325">Glycoprotein</keyword>
<gene>
    <name evidence="19" type="ORF">N320_03220</name>
</gene>
<evidence type="ECO:0000256" key="16">
    <source>
        <dbReference type="SAM" id="SignalP"/>
    </source>
</evidence>
<evidence type="ECO:0000256" key="4">
    <source>
        <dbReference type="ARBA" id="ARBA00013107"/>
    </source>
</evidence>
<evidence type="ECO:0000256" key="7">
    <source>
        <dbReference type="ARBA" id="ARBA00022723"/>
    </source>
</evidence>
<sequence>MKLLFLSCLLVSCCGQARAVNREYYIGITETVWNYAPGNTNIVSGQPFAEEEQAGVFLKRGPDRIGSTYKKAVYTQYTNHLYDVEVDKPSWLGFLGPIIKGEVGDSITVHLKNFASRNYTLHPHGVRYTKENEGAFYPDNTKDLQKRDDAVEPGGQYTFTWDVTEDHGPAEGDTDCLTRVYHSHIDAPKDVASGLVGPLIICRKGTMDKGGDKHFDAEFILMFSVMDENLSWYLEDNIRTYCSEPSKVDKDDEDFQESNKMHSINGYMYGYLPNLTMCVEDTVKWHLFGMGNEADIHSAYFHGQTLTERRHRVDTINLFPATFVDAVMIPRSPGEWLLSCQVNDHIEGGMQALFEVKDCQKSTRDHNESAKIRQYFIAAEEIIWNYGPSAMNHFTGRELIADSESRMFFEQSETRIGGSYKKAIYKEYTDGSFTDPKKRLAEEAHLGLLGPVIKAEVGESIRVTFRNNASRPFSIQPHGVSYHKSDEGALYGAASRGTESPASHVSPGATFTYEWNVPEDVGPTDQDPDCLTWLYYSAVDAVRDTSSGLVGPLLVCRKGALLPSGKQKNVNMEFFLLATVFDENLSWYLDDNILMFTLNPDKIDKDDEDFQESNKMH</sequence>
<dbReference type="CDD" id="cd04222">
    <property type="entry name" value="CuRO_1_ceruloplasmin"/>
    <property type="match status" value="1"/>
</dbReference>
<feature type="domain" description="Plastocyanin-like" evidence="18">
    <location>
        <begin position="94"/>
        <end position="203"/>
    </location>
</feature>
<dbReference type="InterPro" id="IPR011707">
    <property type="entry name" value="Cu-oxidase-like_N"/>
</dbReference>
<evidence type="ECO:0000256" key="15">
    <source>
        <dbReference type="ARBA" id="ARBA00023180"/>
    </source>
</evidence>
<feature type="domain" description="Plastocyanin-like" evidence="17">
    <location>
        <begin position="227"/>
        <end position="353"/>
    </location>
</feature>
<keyword evidence="6" id="KW-0812">Transmembrane</keyword>
<dbReference type="PROSITE" id="PS00079">
    <property type="entry name" value="MULTICOPPER_OXIDASE1"/>
    <property type="match status" value="1"/>
</dbReference>
<evidence type="ECO:0000313" key="20">
    <source>
        <dbReference type="Proteomes" id="UP000054064"/>
    </source>
</evidence>
<keyword evidence="7" id="KW-0479">Metal-binding</keyword>
<dbReference type="InterPro" id="IPR045087">
    <property type="entry name" value="Cu-oxidase_fam"/>
</dbReference>
<dbReference type="FunFam" id="2.60.40.420:FF:000009">
    <property type="entry name" value="Ceruloplasmin"/>
    <property type="match status" value="1"/>
</dbReference>
<dbReference type="EC" id="1.16.3.1" evidence="4"/>
<dbReference type="FunFam" id="2.60.40.420:FF:000002">
    <property type="entry name" value="Hephaestin like 1"/>
    <property type="match status" value="1"/>
</dbReference>
<keyword evidence="5" id="KW-0813">Transport</keyword>
<evidence type="ECO:0000256" key="10">
    <source>
        <dbReference type="ARBA" id="ARBA00022989"/>
    </source>
</evidence>
<keyword evidence="20" id="KW-1185">Reference proteome</keyword>
<evidence type="ECO:0000256" key="13">
    <source>
        <dbReference type="ARBA" id="ARBA00023136"/>
    </source>
</evidence>
<dbReference type="Pfam" id="PF07732">
    <property type="entry name" value="Cu-oxidase_3"/>
    <property type="match status" value="2"/>
</dbReference>
<dbReference type="GO" id="GO:0006826">
    <property type="term" value="P:iron ion transport"/>
    <property type="evidence" value="ECO:0007669"/>
    <property type="project" value="TreeGrafter"/>
</dbReference>
<dbReference type="AlphaFoldDB" id="A0A091H954"/>